<evidence type="ECO:0000256" key="1">
    <source>
        <dbReference type="SAM" id="MobiDB-lite"/>
    </source>
</evidence>
<reference evidence="2 3" key="1">
    <citation type="submission" date="2019-03" db="EMBL/GenBank/DDBJ databases">
        <title>First draft genome of Liparis tanakae, snailfish: a comprehensive survey of snailfish specific genes.</title>
        <authorList>
            <person name="Kim W."/>
            <person name="Song I."/>
            <person name="Jeong J.-H."/>
            <person name="Kim D."/>
            <person name="Kim S."/>
            <person name="Ryu S."/>
            <person name="Song J.Y."/>
            <person name="Lee S.K."/>
        </authorList>
    </citation>
    <scope>NUCLEOTIDE SEQUENCE [LARGE SCALE GENOMIC DNA]</scope>
    <source>
        <tissue evidence="2">Muscle</tissue>
    </source>
</reference>
<keyword evidence="3" id="KW-1185">Reference proteome</keyword>
<comment type="caution">
    <text evidence="2">The sequence shown here is derived from an EMBL/GenBank/DDBJ whole genome shotgun (WGS) entry which is preliminary data.</text>
</comment>
<evidence type="ECO:0000313" key="3">
    <source>
        <dbReference type="Proteomes" id="UP000314294"/>
    </source>
</evidence>
<feature type="region of interest" description="Disordered" evidence="1">
    <location>
        <begin position="1"/>
        <end position="24"/>
    </location>
</feature>
<gene>
    <name evidence="2" type="ORF">EYF80_034352</name>
</gene>
<accession>A0A4Z2GRR1</accession>
<evidence type="ECO:0000313" key="2">
    <source>
        <dbReference type="EMBL" id="TNN55402.1"/>
    </source>
</evidence>
<organism evidence="2 3">
    <name type="scientific">Liparis tanakae</name>
    <name type="common">Tanaka's snailfish</name>
    <dbReference type="NCBI Taxonomy" id="230148"/>
    <lineage>
        <taxon>Eukaryota</taxon>
        <taxon>Metazoa</taxon>
        <taxon>Chordata</taxon>
        <taxon>Craniata</taxon>
        <taxon>Vertebrata</taxon>
        <taxon>Euteleostomi</taxon>
        <taxon>Actinopterygii</taxon>
        <taxon>Neopterygii</taxon>
        <taxon>Teleostei</taxon>
        <taxon>Neoteleostei</taxon>
        <taxon>Acanthomorphata</taxon>
        <taxon>Eupercaria</taxon>
        <taxon>Perciformes</taxon>
        <taxon>Cottioidei</taxon>
        <taxon>Cottales</taxon>
        <taxon>Liparidae</taxon>
        <taxon>Liparis</taxon>
    </lineage>
</organism>
<name>A0A4Z2GRR1_9TELE</name>
<sequence length="128" mass="13653">MGNGEEEVFGGRRQGALSKSSSVIPAARRRLTSVEARLHEHPDGSNTQLEVVGRDVGGVAHDEGQRLHALDERLGVVLPVVLAQRQAVLVHQRVVQLGFGDLGVGGVAAVQTHFTDVVRRQLAVRLGA</sequence>
<dbReference type="Proteomes" id="UP000314294">
    <property type="component" value="Unassembled WGS sequence"/>
</dbReference>
<dbReference type="AlphaFoldDB" id="A0A4Z2GRR1"/>
<proteinExistence type="predicted"/>
<dbReference type="EMBL" id="SRLO01000456">
    <property type="protein sequence ID" value="TNN55402.1"/>
    <property type="molecule type" value="Genomic_DNA"/>
</dbReference>
<protein>
    <submittedName>
        <fullName evidence="2">Uncharacterized protein</fullName>
    </submittedName>
</protein>